<protein>
    <submittedName>
        <fullName evidence="2">Heme oxygenase</fullName>
    </submittedName>
</protein>
<accession>A0A495A0G3</accession>
<dbReference type="PANTHER" id="PTHR34474:SF4">
    <property type="entry name" value="HEME OXYGENASE (STAPHYLOBILIN-PRODUCING) 1"/>
    <property type="match status" value="1"/>
</dbReference>
<dbReference type="InterPro" id="IPR007138">
    <property type="entry name" value="ABM_dom"/>
</dbReference>
<dbReference type="EMBL" id="RBZP01000008">
    <property type="protein sequence ID" value="RKQ32926.1"/>
    <property type="molecule type" value="Genomic_DNA"/>
</dbReference>
<dbReference type="InterPro" id="IPR011008">
    <property type="entry name" value="Dimeric_a/b-barrel"/>
</dbReference>
<evidence type="ECO:0000313" key="3">
    <source>
        <dbReference type="Proteomes" id="UP000269301"/>
    </source>
</evidence>
<dbReference type="Gene3D" id="3.30.70.100">
    <property type="match status" value="1"/>
</dbReference>
<evidence type="ECO:0000259" key="1">
    <source>
        <dbReference type="PROSITE" id="PS51725"/>
    </source>
</evidence>
<dbReference type="RefSeq" id="WP_121204463.1">
    <property type="nucleotide sequence ID" value="NZ_RBZP01000008.1"/>
</dbReference>
<keyword evidence="3" id="KW-1185">Reference proteome</keyword>
<dbReference type="SUPFAM" id="SSF54909">
    <property type="entry name" value="Dimeric alpha+beta barrel"/>
    <property type="match status" value="1"/>
</dbReference>
<dbReference type="Proteomes" id="UP000269301">
    <property type="component" value="Unassembled WGS sequence"/>
</dbReference>
<dbReference type="InterPro" id="IPR050404">
    <property type="entry name" value="Heme-degrading_MO"/>
</dbReference>
<dbReference type="NCBIfam" id="NF009840">
    <property type="entry name" value="PRK13315.1"/>
    <property type="match status" value="1"/>
</dbReference>
<dbReference type="AlphaFoldDB" id="A0A495A0G3"/>
<proteinExistence type="predicted"/>
<dbReference type="PROSITE" id="PS51725">
    <property type="entry name" value="ABM"/>
    <property type="match status" value="1"/>
</dbReference>
<name>A0A495A0G3_9BACI</name>
<reference evidence="2 3" key="1">
    <citation type="journal article" date="2016" name="Int. J. Syst. Evol. Microbiol.">
        <title>Oceanobacillus halophilus sp. nov., a novel moderately halophilic bacterium from a hypersaline lake.</title>
        <authorList>
            <person name="Amoozegar M.A."/>
            <person name="Bagheri M."/>
            <person name="Makhdoumi A."/>
            <person name="Nikou M.M."/>
            <person name="Fazeli S.A.S."/>
            <person name="Schumann P."/>
            <person name="Sproer C."/>
            <person name="Sanchez-Porro C."/>
            <person name="Ventosa A."/>
        </authorList>
    </citation>
    <scope>NUCLEOTIDE SEQUENCE [LARGE SCALE GENOMIC DNA]</scope>
    <source>
        <strain evidence="2 3">DSM 23996</strain>
    </source>
</reference>
<organism evidence="2 3">
    <name type="scientific">Oceanobacillus halophilus</name>
    <dbReference type="NCBI Taxonomy" id="930130"/>
    <lineage>
        <taxon>Bacteria</taxon>
        <taxon>Bacillati</taxon>
        <taxon>Bacillota</taxon>
        <taxon>Bacilli</taxon>
        <taxon>Bacillales</taxon>
        <taxon>Bacillaceae</taxon>
        <taxon>Oceanobacillus</taxon>
    </lineage>
</organism>
<dbReference type="OrthoDB" id="1645001at2"/>
<evidence type="ECO:0000313" key="2">
    <source>
        <dbReference type="EMBL" id="RKQ32926.1"/>
    </source>
</evidence>
<feature type="domain" description="ABM" evidence="1">
    <location>
        <begin position="2"/>
        <end position="91"/>
    </location>
</feature>
<gene>
    <name evidence="2" type="ORF">D8M06_11015</name>
</gene>
<dbReference type="PANTHER" id="PTHR34474">
    <property type="entry name" value="SIGNAL TRANSDUCTION PROTEIN TRAP"/>
    <property type="match status" value="1"/>
</dbReference>
<sequence length="108" mass="12416">MFIVTNCIKTKKGFAEKMAPRFTKEGPLQEMKGFKKVEVTLTQNLPEHDEMRVNMYWESLEDFEAWKNSDIFKEAHKGSNSDQKTEESPIIDSEVTISKVASVLESLN</sequence>
<dbReference type="Pfam" id="PF03992">
    <property type="entry name" value="ABM"/>
    <property type="match status" value="1"/>
</dbReference>
<comment type="caution">
    <text evidence="2">The sequence shown here is derived from an EMBL/GenBank/DDBJ whole genome shotgun (WGS) entry which is preliminary data.</text>
</comment>